<feature type="transmembrane region" description="Helical" evidence="1">
    <location>
        <begin position="117"/>
        <end position="136"/>
    </location>
</feature>
<dbReference type="Proteomes" id="UP000033651">
    <property type="component" value="Unassembled WGS sequence"/>
</dbReference>
<dbReference type="RefSeq" id="WP_045830195.1">
    <property type="nucleotide sequence ID" value="NZ_JZRB01000029.1"/>
</dbReference>
<comment type="caution">
    <text evidence="3">The sequence shown here is derived from an EMBL/GenBank/DDBJ whole genome shotgun (WGS) entry which is preliminary data.</text>
</comment>
<evidence type="ECO:0000313" key="3">
    <source>
        <dbReference type="EMBL" id="KJV31334.1"/>
    </source>
</evidence>
<dbReference type="EMBL" id="JZRB01000029">
    <property type="protein sequence ID" value="KJV31334.1"/>
    <property type="molecule type" value="Genomic_DNA"/>
</dbReference>
<evidence type="ECO:0000256" key="1">
    <source>
        <dbReference type="SAM" id="Phobius"/>
    </source>
</evidence>
<proteinExistence type="predicted"/>
<keyword evidence="1" id="KW-0812">Transmembrane</keyword>
<dbReference type="InterPro" id="IPR016923">
    <property type="entry name" value="UCP029509"/>
</dbReference>
<name>A0A0F3KMJ3_9GAMM</name>
<sequence>MNVPVAPGRSAVANAVYSVLNPIPFGFFVAGLVFDIIYARSGTILWAKGAAWLVAMGLVFAIIPRLVNLTQVWITSRRTSTHADHVDFWLNFVAIVAAILNAFVHSRDAYAIIPGGVWLSALTVLLIAIGQVIIAVRFPARREYRHV</sequence>
<dbReference type="PATRIC" id="fig|345309.4.peg.2137"/>
<feature type="transmembrane region" description="Helical" evidence="1">
    <location>
        <begin position="12"/>
        <end position="38"/>
    </location>
</feature>
<dbReference type="Pfam" id="PF09990">
    <property type="entry name" value="DUF2231"/>
    <property type="match status" value="1"/>
</dbReference>
<protein>
    <submittedName>
        <fullName evidence="3">Membrane protein</fullName>
    </submittedName>
</protein>
<gene>
    <name evidence="3" type="ORF">VI08_13925</name>
</gene>
<dbReference type="AlphaFoldDB" id="A0A0F3KMJ3"/>
<feature type="domain" description="DUF2231" evidence="2">
    <location>
        <begin position="22"/>
        <end position="129"/>
    </location>
</feature>
<dbReference type="PIRSF" id="PIRSF029509">
    <property type="entry name" value="UCP029509"/>
    <property type="match status" value="1"/>
</dbReference>
<keyword evidence="4" id="KW-1185">Reference proteome</keyword>
<organism evidence="3 4">
    <name type="scientific">Luteibacter yeojuensis</name>
    <dbReference type="NCBI Taxonomy" id="345309"/>
    <lineage>
        <taxon>Bacteria</taxon>
        <taxon>Pseudomonadati</taxon>
        <taxon>Pseudomonadota</taxon>
        <taxon>Gammaproteobacteria</taxon>
        <taxon>Lysobacterales</taxon>
        <taxon>Rhodanobacteraceae</taxon>
        <taxon>Luteibacter</taxon>
    </lineage>
</organism>
<dbReference type="OrthoDB" id="2873672at2"/>
<accession>A0A0F3KMJ3</accession>
<feature type="transmembrane region" description="Helical" evidence="1">
    <location>
        <begin position="44"/>
        <end position="67"/>
    </location>
</feature>
<dbReference type="InterPro" id="IPR019251">
    <property type="entry name" value="DUF2231_TM"/>
</dbReference>
<evidence type="ECO:0000313" key="4">
    <source>
        <dbReference type="Proteomes" id="UP000033651"/>
    </source>
</evidence>
<keyword evidence="1" id="KW-0472">Membrane</keyword>
<keyword evidence="1" id="KW-1133">Transmembrane helix</keyword>
<reference evidence="3 4" key="1">
    <citation type="submission" date="2015-03" db="EMBL/GenBank/DDBJ databases">
        <title>Draft genome sequence of Luteibacter yeojuensis strain SU11.</title>
        <authorList>
            <person name="Sulaiman J."/>
            <person name="Priya K."/>
            <person name="Chan K.-G."/>
        </authorList>
    </citation>
    <scope>NUCLEOTIDE SEQUENCE [LARGE SCALE GENOMIC DNA]</scope>
    <source>
        <strain evidence="3 4">SU11</strain>
    </source>
</reference>
<evidence type="ECO:0000259" key="2">
    <source>
        <dbReference type="Pfam" id="PF09990"/>
    </source>
</evidence>
<feature type="transmembrane region" description="Helical" evidence="1">
    <location>
        <begin position="88"/>
        <end position="105"/>
    </location>
</feature>